<proteinExistence type="predicted"/>
<name>A0A317F6E2_9PROT</name>
<protein>
    <submittedName>
        <fullName evidence="1">Uncharacterized protein</fullName>
    </submittedName>
</protein>
<dbReference type="RefSeq" id="WP_109873773.1">
    <property type="nucleotide sequence ID" value="NZ_QGNA01000010.1"/>
</dbReference>
<dbReference type="Proteomes" id="UP000245765">
    <property type="component" value="Unassembled WGS sequence"/>
</dbReference>
<organism evidence="1 2">
    <name type="scientific">Falsiroseomonas bella</name>
    <dbReference type="NCBI Taxonomy" id="2184016"/>
    <lineage>
        <taxon>Bacteria</taxon>
        <taxon>Pseudomonadati</taxon>
        <taxon>Pseudomonadota</taxon>
        <taxon>Alphaproteobacteria</taxon>
        <taxon>Acetobacterales</taxon>
        <taxon>Roseomonadaceae</taxon>
        <taxon>Falsiroseomonas</taxon>
    </lineage>
</organism>
<accession>A0A317F6E2</accession>
<evidence type="ECO:0000313" key="2">
    <source>
        <dbReference type="Proteomes" id="UP000245765"/>
    </source>
</evidence>
<evidence type="ECO:0000313" key="1">
    <source>
        <dbReference type="EMBL" id="PWS33963.1"/>
    </source>
</evidence>
<dbReference type="EMBL" id="QGNA01000010">
    <property type="protein sequence ID" value="PWS33963.1"/>
    <property type="molecule type" value="Genomic_DNA"/>
</dbReference>
<gene>
    <name evidence="1" type="ORF">DFH01_27640</name>
</gene>
<comment type="caution">
    <text evidence="1">The sequence shown here is derived from an EMBL/GenBank/DDBJ whole genome shotgun (WGS) entry which is preliminary data.</text>
</comment>
<dbReference type="AlphaFoldDB" id="A0A317F6E2"/>
<keyword evidence="2" id="KW-1185">Reference proteome</keyword>
<dbReference type="OrthoDB" id="8157416at2"/>
<reference evidence="2" key="1">
    <citation type="submission" date="2018-05" db="EMBL/GenBank/DDBJ databases">
        <authorList>
            <person name="Du Z."/>
            <person name="Wang X."/>
        </authorList>
    </citation>
    <scope>NUCLEOTIDE SEQUENCE [LARGE SCALE GENOMIC DNA]</scope>
    <source>
        <strain evidence="2">CQN31</strain>
    </source>
</reference>
<sequence length="68" mass="7333">MLVFSYGIPKSGSTLAFNIARAVAVLGGHPQRRLAPPLTSPDGRVNYQQDLDPATLRDLARLAEGRIC</sequence>